<keyword evidence="1 2" id="KW-0690">Ribosome biogenesis</keyword>
<dbReference type="OrthoDB" id="307788at2"/>
<dbReference type="GO" id="GO:0030490">
    <property type="term" value="P:maturation of SSU-rRNA"/>
    <property type="evidence" value="ECO:0007669"/>
    <property type="project" value="UniProtKB-UniRule"/>
</dbReference>
<dbReference type="GO" id="GO:0005829">
    <property type="term" value="C:cytosol"/>
    <property type="evidence" value="ECO:0007669"/>
    <property type="project" value="TreeGrafter"/>
</dbReference>
<feature type="region of interest" description="Disordered" evidence="3">
    <location>
        <begin position="108"/>
        <end position="149"/>
    </location>
</feature>
<dbReference type="InterPro" id="IPR000238">
    <property type="entry name" value="RbfA"/>
</dbReference>
<evidence type="ECO:0000313" key="4">
    <source>
        <dbReference type="EMBL" id="QDU62890.1"/>
    </source>
</evidence>
<comment type="similarity">
    <text evidence="2">Belongs to the RbfA family.</text>
</comment>
<dbReference type="InterPro" id="IPR015946">
    <property type="entry name" value="KH_dom-like_a/b"/>
</dbReference>
<reference evidence="4 5" key="1">
    <citation type="submission" date="2019-02" db="EMBL/GenBank/DDBJ databases">
        <title>Deep-cultivation of Planctomycetes and their phenomic and genomic characterization uncovers novel biology.</title>
        <authorList>
            <person name="Wiegand S."/>
            <person name="Jogler M."/>
            <person name="Boedeker C."/>
            <person name="Pinto D."/>
            <person name="Vollmers J."/>
            <person name="Rivas-Marin E."/>
            <person name="Kohn T."/>
            <person name="Peeters S.H."/>
            <person name="Heuer A."/>
            <person name="Rast P."/>
            <person name="Oberbeckmann S."/>
            <person name="Bunk B."/>
            <person name="Jeske O."/>
            <person name="Meyerdierks A."/>
            <person name="Storesund J.E."/>
            <person name="Kallscheuer N."/>
            <person name="Luecker S."/>
            <person name="Lage O.M."/>
            <person name="Pohl T."/>
            <person name="Merkel B.J."/>
            <person name="Hornburger P."/>
            <person name="Mueller R.-W."/>
            <person name="Bruemmer F."/>
            <person name="Labrenz M."/>
            <person name="Spormann A.M."/>
            <person name="Op den Camp H."/>
            <person name="Overmann J."/>
            <person name="Amann R."/>
            <person name="Jetten M.S.M."/>
            <person name="Mascher T."/>
            <person name="Medema M.H."/>
            <person name="Devos D.P."/>
            <person name="Kaster A.-K."/>
            <person name="Ovreas L."/>
            <person name="Rohde M."/>
            <person name="Galperin M.Y."/>
            <person name="Jogler C."/>
        </authorList>
    </citation>
    <scope>NUCLEOTIDE SEQUENCE [LARGE SCALE GENOMIC DNA]</scope>
    <source>
        <strain evidence="4 5">Pan216</strain>
    </source>
</reference>
<evidence type="ECO:0000313" key="5">
    <source>
        <dbReference type="Proteomes" id="UP000317093"/>
    </source>
</evidence>
<comment type="subcellular location">
    <subcellularLocation>
        <location evidence="2">Cytoplasm</location>
    </subcellularLocation>
</comment>
<comment type="subunit">
    <text evidence="2">Monomer. Binds 30S ribosomal subunits, but not 50S ribosomal subunits or 70S ribosomes.</text>
</comment>
<comment type="function">
    <text evidence="2">One of several proteins that assist in the late maturation steps of the functional core of the 30S ribosomal subunit. Associates with free 30S ribosomal subunits (but not with 30S subunits that are part of 70S ribosomes or polysomes). Required for efficient processing of 16S rRNA. May interact with the 5'-terminal helix region of 16S rRNA.</text>
</comment>
<accession>A0A518B7D0</accession>
<dbReference type="InterPro" id="IPR023799">
    <property type="entry name" value="RbfA_dom_sf"/>
</dbReference>
<evidence type="ECO:0000256" key="2">
    <source>
        <dbReference type="HAMAP-Rule" id="MF_00003"/>
    </source>
</evidence>
<dbReference type="RefSeq" id="WP_145259952.1">
    <property type="nucleotide sequence ID" value="NZ_CP036279.1"/>
</dbReference>
<protein>
    <recommendedName>
        <fullName evidence="2">Ribosome-binding factor A</fullName>
    </recommendedName>
</protein>
<dbReference type="PANTHER" id="PTHR33515">
    <property type="entry name" value="RIBOSOME-BINDING FACTOR A, CHLOROPLASTIC-RELATED"/>
    <property type="match status" value="1"/>
</dbReference>
<evidence type="ECO:0000256" key="1">
    <source>
        <dbReference type="ARBA" id="ARBA00022517"/>
    </source>
</evidence>
<dbReference type="SUPFAM" id="SSF89919">
    <property type="entry name" value="Ribosome-binding factor A, RbfA"/>
    <property type="match status" value="1"/>
</dbReference>
<dbReference type="KEGG" id="knv:Pan216_37630"/>
<proteinExistence type="inferred from homology"/>
<dbReference type="GO" id="GO:0043024">
    <property type="term" value="F:ribosomal small subunit binding"/>
    <property type="evidence" value="ECO:0007669"/>
    <property type="project" value="TreeGrafter"/>
</dbReference>
<dbReference type="Proteomes" id="UP000317093">
    <property type="component" value="Chromosome"/>
</dbReference>
<dbReference type="NCBIfam" id="TIGR00082">
    <property type="entry name" value="rbfA"/>
    <property type="match status" value="1"/>
</dbReference>
<name>A0A518B7D0_9BACT</name>
<feature type="compositionally biased region" description="Acidic residues" evidence="3">
    <location>
        <begin position="111"/>
        <end position="129"/>
    </location>
</feature>
<keyword evidence="5" id="KW-1185">Reference proteome</keyword>
<evidence type="ECO:0000256" key="3">
    <source>
        <dbReference type="SAM" id="MobiDB-lite"/>
    </source>
</evidence>
<sequence>MTRRTERVGEMIRQIVSMSLLTGVKDPRVRDVTVIRAEVSGDLRHSKVFVSIMGDERQQNLVLHGLRSARGFLQRKVADGLQTRYTPVIEFVLDDGVKKSLEMSRLLGEVLPEDSEPEESDEADEDDSAQAEMLGGDDAAESVRDAPPE</sequence>
<organism evidence="4 5">
    <name type="scientific">Kolteria novifilia</name>
    <dbReference type="NCBI Taxonomy" id="2527975"/>
    <lineage>
        <taxon>Bacteria</taxon>
        <taxon>Pseudomonadati</taxon>
        <taxon>Planctomycetota</taxon>
        <taxon>Planctomycetia</taxon>
        <taxon>Kolteriales</taxon>
        <taxon>Kolteriaceae</taxon>
        <taxon>Kolteria</taxon>
    </lineage>
</organism>
<dbReference type="AlphaFoldDB" id="A0A518B7D0"/>
<dbReference type="EMBL" id="CP036279">
    <property type="protein sequence ID" value="QDU62890.1"/>
    <property type="molecule type" value="Genomic_DNA"/>
</dbReference>
<dbReference type="PANTHER" id="PTHR33515:SF1">
    <property type="entry name" value="RIBOSOME-BINDING FACTOR A, CHLOROPLASTIC-RELATED"/>
    <property type="match status" value="1"/>
</dbReference>
<gene>
    <name evidence="2 4" type="primary">rbfA</name>
    <name evidence="4" type="ORF">Pan216_37630</name>
</gene>
<keyword evidence="2" id="KW-0963">Cytoplasm</keyword>
<dbReference type="Gene3D" id="3.30.300.20">
    <property type="match status" value="1"/>
</dbReference>
<dbReference type="HAMAP" id="MF_00003">
    <property type="entry name" value="RbfA"/>
    <property type="match status" value="1"/>
</dbReference>
<dbReference type="Pfam" id="PF02033">
    <property type="entry name" value="RBFA"/>
    <property type="match status" value="1"/>
</dbReference>